<feature type="compositionally biased region" description="Polar residues" evidence="1">
    <location>
        <begin position="40"/>
        <end position="55"/>
    </location>
</feature>
<accession>A0AAV4V153</accession>
<protein>
    <submittedName>
        <fullName evidence="2">Uncharacterized protein</fullName>
    </submittedName>
</protein>
<feature type="region of interest" description="Disordered" evidence="1">
    <location>
        <begin position="40"/>
        <end position="60"/>
    </location>
</feature>
<dbReference type="Proteomes" id="UP001054945">
    <property type="component" value="Unassembled WGS sequence"/>
</dbReference>
<dbReference type="AlphaFoldDB" id="A0AAV4V153"/>
<reference evidence="2 3" key="1">
    <citation type="submission" date="2021-06" db="EMBL/GenBank/DDBJ databases">
        <title>Caerostris extrusa draft genome.</title>
        <authorList>
            <person name="Kono N."/>
            <person name="Arakawa K."/>
        </authorList>
    </citation>
    <scope>NUCLEOTIDE SEQUENCE [LARGE SCALE GENOMIC DNA]</scope>
</reference>
<keyword evidence="3" id="KW-1185">Reference proteome</keyword>
<proteinExistence type="predicted"/>
<sequence length="78" mass="8896">MFPKTLRKLFTATVLPSKRPFNSNPVEERITFADALKNQRQLPPQNSSTIPQGNMPSEEDLNSSDKILFIVKDFSLLF</sequence>
<organism evidence="2 3">
    <name type="scientific">Caerostris extrusa</name>
    <name type="common">Bark spider</name>
    <name type="synonym">Caerostris bankana</name>
    <dbReference type="NCBI Taxonomy" id="172846"/>
    <lineage>
        <taxon>Eukaryota</taxon>
        <taxon>Metazoa</taxon>
        <taxon>Ecdysozoa</taxon>
        <taxon>Arthropoda</taxon>
        <taxon>Chelicerata</taxon>
        <taxon>Arachnida</taxon>
        <taxon>Araneae</taxon>
        <taxon>Araneomorphae</taxon>
        <taxon>Entelegynae</taxon>
        <taxon>Araneoidea</taxon>
        <taxon>Araneidae</taxon>
        <taxon>Caerostris</taxon>
    </lineage>
</organism>
<evidence type="ECO:0000313" key="3">
    <source>
        <dbReference type="Proteomes" id="UP001054945"/>
    </source>
</evidence>
<name>A0AAV4V153_CAEEX</name>
<evidence type="ECO:0000313" key="2">
    <source>
        <dbReference type="EMBL" id="GIY63424.1"/>
    </source>
</evidence>
<evidence type="ECO:0000256" key="1">
    <source>
        <dbReference type="SAM" id="MobiDB-lite"/>
    </source>
</evidence>
<comment type="caution">
    <text evidence="2">The sequence shown here is derived from an EMBL/GenBank/DDBJ whole genome shotgun (WGS) entry which is preliminary data.</text>
</comment>
<gene>
    <name evidence="2" type="ORF">CEXT_268331</name>
</gene>
<dbReference type="EMBL" id="BPLR01013737">
    <property type="protein sequence ID" value="GIY63424.1"/>
    <property type="molecule type" value="Genomic_DNA"/>
</dbReference>